<dbReference type="Proteomes" id="UP000481621">
    <property type="component" value="Unassembled WGS sequence"/>
</dbReference>
<evidence type="ECO:0000256" key="5">
    <source>
        <dbReference type="ARBA" id="ARBA00022679"/>
    </source>
</evidence>
<dbReference type="PANTHER" id="PTHR10815">
    <property type="entry name" value="METHYLATED-DNA--PROTEIN-CYSTEINE METHYLTRANSFERASE"/>
    <property type="match status" value="1"/>
</dbReference>
<comment type="catalytic activity">
    <reaction evidence="1 9">
        <text>a 4-O-methyl-thymidine in DNA + L-cysteinyl-[protein] = a thymidine in DNA + S-methyl-L-cysteinyl-[protein]</text>
        <dbReference type="Rhea" id="RHEA:53428"/>
        <dbReference type="Rhea" id="RHEA-COMP:10131"/>
        <dbReference type="Rhea" id="RHEA-COMP:10132"/>
        <dbReference type="Rhea" id="RHEA-COMP:13555"/>
        <dbReference type="Rhea" id="RHEA-COMP:13556"/>
        <dbReference type="ChEBI" id="CHEBI:29950"/>
        <dbReference type="ChEBI" id="CHEBI:82612"/>
        <dbReference type="ChEBI" id="CHEBI:137386"/>
        <dbReference type="ChEBI" id="CHEBI:137387"/>
        <dbReference type="EC" id="2.1.1.63"/>
    </reaction>
</comment>
<dbReference type="Pfam" id="PF02870">
    <property type="entry name" value="Methyltransf_1N"/>
    <property type="match status" value="1"/>
</dbReference>
<keyword evidence="6 9" id="KW-0227">DNA damage</keyword>
<sequence>MSLYFASCKAPFGNIWVIADEKGISRIELFEEDWVQFLEKNPDIQEGSKCCNEAVRQLDEYFCGKRKEFDLPLSIEGTAFRKQVWKALQQIPYGEVRSYSEVAEMIGNPKAVRAVGQANRSNQIPIIIPCHRVIGKNGHLVGYAGSNTPIKKLLLEIEGYLPFNK</sequence>
<comment type="caution">
    <text evidence="12">The sequence shown here is derived from an EMBL/GenBank/DDBJ whole genome shotgun (WGS) entry which is preliminary data.</text>
</comment>
<evidence type="ECO:0000256" key="1">
    <source>
        <dbReference type="ARBA" id="ARBA00001286"/>
    </source>
</evidence>
<evidence type="ECO:0000256" key="4">
    <source>
        <dbReference type="ARBA" id="ARBA00022603"/>
    </source>
</evidence>
<name>A0A6B3TQC9_9BACI</name>
<feature type="domain" description="Methylated-DNA-[protein]-cysteine S-methyltransferase DNA binding" evidence="10">
    <location>
        <begin position="79"/>
        <end position="159"/>
    </location>
</feature>
<keyword evidence="13" id="KW-1185">Reference proteome</keyword>
<feature type="domain" description="Methylguanine DNA methyltransferase ribonuclease-like" evidence="11">
    <location>
        <begin position="3"/>
        <end position="75"/>
    </location>
</feature>
<evidence type="ECO:0000256" key="3">
    <source>
        <dbReference type="ARBA" id="ARBA00022490"/>
    </source>
</evidence>
<dbReference type="InterPro" id="IPR036217">
    <property type="entry name" value="MethylDNA_cys_MeTrfase_DNAb"/>
</dbReference>
<dbReference type="InterPro" id="IPR036388">
    <property type="entry name" value="WH-like_DNA-bd_sf"/>
</dbReference>
<dbReference type="EC" id="2.1.1.63" evidence="9"/>
<dbReference type="EMBL" id="JAAIUV010000014">
    <property type="protein sequence ID" value="NEX79205.1"/>
    <property type="molecule type" value="Genomic_DNA"/>
</dbReference>
<comment type="similarity">
    <text evidence="2 9">Belongs to the MGMT family.</text>
</comment>
<keyword evidence="4 9" id="KW-0489">Methyltransferase</keyword>
<dbReference type="PANTHER" id="PTHR10815:SF5">
    <property type="entry name" value="METHYLATED-DNA--PROTEIN-CYSTEINE METHYLTRANSFERASE"/>
    <property type="match status" value="1"/>
</dbReference>
<dbReference type="InterPro" id="IPR023546">
    <property type="entry name" value="MGMT"/>
</dbReference>
<dbReference type="InterPro" id="IPR008332">
    <property type="entry name" value="MethylG_MeTrfase_N"/>
</dbReference>
<keyword evidence="5 9" id="KW-0808">Transferase</keyword>
<dbReference type="GO" id="GO:0032259">
    <property type="term" value="P:methylation"/>
    <property type="evidence" value="ECO:0007669"/>
    <property type="project" value="UniProtKB-KW"/>
</dbReference>
<keyword evidence="7 9" id="KW-0234">DNA repair</keyword>
<organism evidence="12 13">
    <name type="scientific">Neobacillus thermocopriae</name>
    <dbReference type="NCBI Taxonomy" id="1215031"/>
    <lineage>
        <taxon>Bacteria</taxon>
        <taxon>Bacillati</taxon>
        <taxon>Bacillota</taxon>
        <taxon>Bacilli</taxon>
        <taxon>Bacillales</taxon>
        <taxon>Bacillaceae</taxon>
        <taxon>Neobacillus</taxon>
    </lineage>
</organism>
<dbReference type="Gene3D" id="3.30.160.70">
    <property type="entry name" value="Methylated DNA-protein cysteine methyltransferase domain"/>
    <property type="match status" value="1"/>
</dbReference>
<keyword evidence="3 9" id="KW-0963">Cytoplasm</keyword>
<comment type="miscellaneous">
    <text evidence="9">This enzyme catalyzes only one turnover and therefore is not strictly catalytic. According to one definition, an enzyme is a biocatalyst that acts repeatedly and over many reaction cycles.</text>
</comment>
<dbReference type="InterPro" id="IPR001497">
    <property type="entry name" value="MethylDNA_cys_MeTrfase_AS"/>
</dbReference>
<evidence type="ECO:0000256" key="9">
    <source>
        <dbReference type="HAMAP-Rule" id="MF_00772"/>
    </source>
</evidence>
<accession>A0A6B3TQC9</accession>
<dbReference type="SUPFAM" id="SSF53155">
    <property type="entry name" value="Methylated DNA-protein cysteine methyltransferase domain"/>
    <property type="match status" value="1"/>
</dbReference>
<comment type="catalytic activity">
    <reaction evidence="8 9">
        <text>a 6-O-methyl-2'-deoxyguanosine in DNA + L-cysteinyl-[protein] = S-methyl-L-cysteinyl-[protein] + a 2'-deoxyguanosine in DNA</text>
        <dbReference type="Rhea" id="RHEA:24000"/>
        <dbReference type="Rhea" id="RHEA-COMP:10131"/>
        <dbReference type="Rhea" id="RHEA-COMP:10132"/>
        <dbReference type="Rhea" id="RHEA-COMP:11367"/>
        <dbReference type="Rhea" id="RHEA-COMP:11368"/>
        <dbReference type="ChEBI" id="CHEBI:29950"/>
        <dbReference type="ChEBI" id="CHEBI:82612"/>
        <dbReference type="ChEBI" id="CHEBI:85445"/>
        <dbReference type="ChEBI" id="CHEBI:85448"/>
        <dbReference type="EC" id="2.1.1.63"/>
    </reaction>
</comment>
<dbReference type="HAMAP" id="MF_00772">
    <property type="entry name" value="OGT"/>
    <property type="match status" value="1"/>
</dbReference>
<dbReference type="InterPro" id="IPR014048">
    <property type="entry name" value="MethylDNA_cys_MeTrfase_DNA-bd"/>
</dbReference>
<dbReference type="PROSITE" id="PS00374">
    <property type="entry name" value="MGMT"/>
    <property type="match status" value="1"/>
</dbReference>
<gene>
    <name evidence="12" type="ORF">G4Z05_09990</name>
</gene>
<feature type="active site" description="Nucleophile; methyl group acceptor" evidence="9">
    <location>
        <position position="130"/>
    </location>
</feature>
<evidence type="ECO:0000256" key="8">
    <source>
        <dbReference type="ARBA" id="ARBA00049348"/>
    </source>
</evidence>
<comment type="subcellular location">
    <subcellularLocation>
        <location evidence="9">Cytoplasm</location>
    </subcellularLocation>
</comment>
<evidence type="ECO:0000313" key="12">
    <source>
        <dbReference type="EMBL" id="NEX79205.1"/>
    </source>
</evidence>
<evidence type="ECO:0000256" key="6">
    <source>
        <dbReference type="ARBA" id="ARBA00022763"/>
    </source>
</evidence>
<dbReference type="Gene3D" id="1.10.10.10">
    <property type="entry name" value="Winged helix-like DNA-binding domain superfamily/Winged helix DNA-binding domain"/>
    <property type="match status" value="1"/>
</dbReference>
<reference evidence="12" key="1">
    <citation type="submission" date="2020-02" db="EMBL/GenBank/DDBJ databases">
        <title>Bacillus sedimentmangrovi sp. nov., isolated from sediment of the mangrove ecosystem.</title>
        <authorList>
            <person name="Liu G."/>
        </authorList>
    </citation>
    <scope>NUCLEOTIDE SEQUENCE [LARGE SCALE GENOMIC DNA]</scope>
    <source>
        <strain evidence="12">SgZ-7</strain>
    </source>
</reference>
<proteinExistence type="inferred from homology"/>
<dbReference type="GO" id="GO:0003908">
    <property type="term" value="F:methylated-DNA-[protein]-cysteine S-methyltransferase activity"/>
    <property type="evidence" value="ECO:0007669"/>
    <property type="project" value="UniProtKB-UniRule"/>
</dbReference>
<dbReference type="SUPFAM" id="SSF46767">
    <property type="entry name" value="Methylated DNA-protein cysteine methyltransferase, C-terminal domain"/>
    <property type="match status" value="1"/>
</dbReference>
<dbReference type="RefSeq" id="WP_163251819.1">
    <property type="nucleotide sequence ID" value="NZ_JAAIUV010000014.1"/>
</dbReference>
<comment type="function">
    <text evidence="9">Involved in the cellular defense against the biological effects of O6-methylguanine (O6-MeG) and O4-methylthymine (O4-MeT) in DNA. Repairs the methylated nucleobase in DNA by stoichiometrically transferring the methyl group to a cysteine residue in the enzyme. This is a suicide reaction: the enzyme is irreversibly inactivated.</text>
</comment>
<dbReference type="NCBIfam" id="TIGR00589">
    <property type="entry name" value="ogt"/>
    <property type="match status" value="1"/>
</dbReference>
<dbReference type="InterPro" id="IPR036631">
    <property type="entry name" value="MGMT_N_sf"/>
</dbReference>
<dbReference type="AlphaFoldDB" id="A0A6B3TQC9"/>
<evidence type="ECO:0000256" key="7">
    <source>
        <dbReference type="ARBA" id="ARBA00023204"/>
    </source>
</evidence>
<evidence type="ECO:0000259" key="10">
    <source>
        <dbReference type="Pfam" id="PF01035"/>
    </source>
</evidence>
<dbReference type="FunFam" id="1.10.10.10:FF:000214">
    <property type="entry name" value="Methylated-DNA--protein-cysteine methyltransferase"/>
    <property type="match status" value="1"/>
</dbReference>
<evidence type="ECO:0000259" key="11">
    <source>
        <dbReference type="Pfam" id="PF02870"/>
    </source>
</evidence>
<dbReference type="Pfam" id="PF01035">
    <property type="entry name" value="DNA_binding_1"/>
    <property type="match status" value="1"/>
</dbReference>
<evidence type="ECO:0000313" key="13">
    <source>
        <dbReference type="Proteomes" id="UP000481621"/>
    </source>
</evidence>
<protein>
    <recommendedName>
        <fullName evidence="9">Methylated-DNA--protein-cysteine methyltransferase</fullName>
        <ecNumber evidence="9">2.1.1.63</ecNumber>
    </recommendedName>
    <alternativeName>
        <fullName evidence="9">6-O-methylguanine-DNA methyltransferase</fullName>
        <shortName evidence="9">MGMT</shortName>
    </alternativeName>
    <alternativeName>
        <fullName evidence="9">O-6-methylguanine-DNA-alkyltransferase</fullName>
    </alternativeName>
</protein>
<dbReference type="GO" id="GO:0006307">
    <property type="term" value="P:DNA alkylation repair"/>
    <property type="evidence" value="ECO:0007669"/>
    <property type="project" value="UniProtKB-UniRule"/>
</dbReference>
<dbReference type="GO" id="GO:0005737">
    <property type="term" value="C:cytoplasm"/>
    <property type="evidence" value="ECO:0007669"/>
    <property type="project" value="UniProtKB-SubCell"/>
</dbReference>
<dbReference type="CDD" id="cd06445">
    <property type="entry name" value="ATase"/>
    <property type="match status" value="1"/>
</dbReference>
<evidence type="ECO:0000256" key="2">
    <source>
        <dbReference type="ARBA" id="ARBA00008711"/>
    </source>
</evidence>